<reference evidence="3" key="2">
    <citation type="submission" date="2025-08" db="UniProtKB">
        <authorList>
            <consortium name="Ensembl"/>
        </authorList>
    </citation>
    <scope>IDENTIFICATION</scope>
</reference>
<dbReference type="Proteomes" id="UP000694548">
    <property type="component" value="Chromosome sgr06"/>
</dbReference>
<evidence type="ECO:0000259" key="2">
    <source>
        <dbReference type="PROSITE" id="PS50878"/>
    </source>
</evidence>
<reference evidence="3" key="3">
    <citation type="submission" date="2025-09" db="UniProtKB">
        <authorList>
            <consortium name="Ensembl"/>
        </authorList>
    </citation>
    <scope>IDENTIFICATION</scope>
</reference>
<feature type="chain" id="PRO_5034436669" description="Reverse transcriptase domain-containing protein" evidence="1">
    <location>
        <begin position="20"/>
        <end position="377"/>
    </location>
</feature>
<dbReference type="PROSITE" id="PS50878">
    <property type="entry name" value="RT_POL"/>
    <property type="match status" value="1"/>
</dbReference>
<dbReference type="AlphaFoldDB" id="A0A8C6P636"/>
<keyword evidence="1" id="KW-0732">Signal</keyword>
<reference evidence="3" key="1">
    <citation type="submission" date="2014-08" db="EMBL/GenBank/DDBJ databases">
        <authorList>
            <person name="Senf B."/>
            <person name="Petzold A."/>
            <person name="Downie B.R."/>
            <person name="Koch P."/>
            <person name="Platzer M."/>
        </authorList>
    </citation>
    <scope>NUCLEOTIDE SEQUENCE [LARGE SCALE GENOMIC DNA]</scope>
    <source>
        <strain evidence="3">GRZ</strain>
    </source>
</reference>
<feature type="signal peptide" evidence="1">
    <location>
        <begin position="1"/>
        <end position="19"/>
    </location>
</feature>
<dbReference type="InterPro" id="IPR043502">
    <property type="entry name" value="DNA/RNA_pol_sf"/>
</dbReference>
<dbReference type="Pfam" id="PF00078">
    <property type="entry name" value="RVT_1"/>
    <property type="match status" value="1"/>
</dbReference>
<dbReference type="Ensembl" id="ENSNFUT00015040440.1">
    <property type="protein sequence ID" value="ENSNFUP00015038734.1"/>
    <property type="gene ID" value="ENSNFUG00015018688.1"/>
</dbReference>
<evidence type="ECO:0000256" key="1">
    <source>
        <dbReference type="SAM" id="SignalP"/>
    </source>
</evidence>
<dbReference type="GeneTree" id="ENSGT01150000286909"/>
<dbReference type="SUPFAM" id="SSF56672">
    <property type="entry name" value="DNA/RNA polymerases"/>
    <property type="match status" value="1"/>
</dbReference>
<name>A0A8C6P636_NOTFU</name>
<dbReference type="InterPro" id="IPR000477">
    <property type="entry name" value="RT_dom"/>
</dbReference>
<keyword evidence="4" id="KW-1185">Reference proteome</keyword>
<organism evidence="3 4">
    <name type="scientific">Nothobranchius furzeri</name>
    <name type="common">Turquoise killifish</name>
    <dbReference type="NCBI Taxonomy" id="105023"/>
    <lineage>
        <taxon>Eukaryota</taxon>
        <taxon>Metazoa</taxon>
        <taxon>Chordata</taxon>
        <taxon>Craniata</taxon>
        <taxon>Vertebrata</taxon>
        <taxon>Euteleostomi</taxon>
        <taxon>Actinopterygii</taxon>
        <taxon>Neopterygii</taxon>
        <taxon>Teleostei</taxon>
        <taxon>Neoteleostei</taxon>
        <taxon>Acanthomorphata</taxon>
        <taxon>Ovalentaria</taxon>
        <taxon>Atherinomorphae</taxon>
        <taxon>Cyprinodontiformes</taxon>
        <taxon>Nothobranchiidae</taxon>
        <taxon>Nothobranchius</taxon>
    </lineage>
</organism>
<accession>A0A8C6P636</accession>
<dbReference type="PANTHER" id="PTHR33332">
    <property type="entry name" value="REVERSE TRANSCRIPTASE DOMAIN-CONTAINING PROTEIN"/>
    <property type="match status" value="1"/>
</dbReference>
<evidence type="ECO:0000313" key="3">
    <source>
        <dbReference type="Ensembl" id="ENSNFUP00015038734.1"/>
    </source>
</evidence>
<evidence type="ECO:0000313" key="4">
    <source>
        <dbReference type="Proteomes" id="UP000694548"/>
    </source>
</evidence>
<proteinExistence type="predicted"/>
<sequence length="377" mass="41186">SVQAQILGLFFSLLNNVTCPPFFEPKVSTIHQQLGTKQSTSFPTELHLSSLPPIHPFSAFTIPSITDISDLIHKSKPSSCRLDPLPTSLIKACLPSLLPLISSLIYSPLTTGSVPSAFKTASVTPILKKPGSDPNNFNNLQPISNLPFISKILEKVVASQLISHLKHNNLFEQFQSGFCPLHSTETALVKITNDLLMAADSGFLSLLILLHLSAAFNTISHSTLLNRLASLGITHTTLAWFSSYLTGQFQSVQLKSFSSHPVAVSPGVPQGSVLGPLLFIIYILPLGQIFRKYKINFHCYADDTQLYISCQPDAIFPPVSLSSCLLEIKSWFSSNFLKLNSNKTKILLMGKPSTLNIFPNISINCHGLCLRLSPCVS</sequence>
<protein>
    <recommendedName>
        <fullName evidence="2">Reverse transcriptase domain-containing protein</fullName>
    </recommendedName>
</protein>
<feature type="domain" description="Reverse transcriptase" evidence="2">
    <location>
        <begin position="107"/>
        <end position="363"/>
    </location>
</feature>
<dbReference type="CDD" id="cd01650">
    <property type="entry name" value="RT_nLTR_like"/>
    <property type="match status" value="1"/>
</dbReference>